<evidence type="ECO:0000256" key="3">
    <source>
        <dbReference type="ARBA" id="ARBA00022692"/>
    </source>
</evidence>
<dbReference type="STRING" id="75743.A0A401P7A9"/>
<feature type="transmembrane region" description="Helical" evidence="12">
    <location>
        <begin position="1361"/>
        <end position="1382"/>
    </location>
</feature>
<keyword evidence="7 12" id="KW-1133">Transmembrane helix</keyword>
<keyword evidence="4" id="KW-0677">Repeat</keyword>
<reference evidence="14 15" key="1">
    <citation type="journal article" date="2018" name="Nat. Ecol. Evol.">
        <title>Shark genomes provide insights into elasmobranch evolution and the origin of vertebrates.</title>
        <authorList>
            <person name="Hara Y"/>
            <person name="Yamaguchi K"/>
            <person name="Onimaru K"/>
            <person name="Kadota M"/>
            <person name="Koyanagi M"/>
            <person name="Keeley SD"/>
            <person name="Tatsumi K"/>
            <person name="Tanaka K"/>
            <person name="Motone F"/>
            <person name="Kageyama Y"/>
            <person name="Nozu R"/>
            <person name="Adachi N"/>
            <person name="Nishimura O"/>
            <person name="Nakagawa R"/>
            <person name="Tanegashima C"/>
            <person name="Kiyatake I"/>
            <person name="Matsumoto R"/>
            <person name="Murakumo K"/>
            <person name="Nishida K"/>
            <person name="Terakita A"/>
            <person name="Kuratani S"/>
            <person name="Sato K"/>
            <person name="Hyodo S Kuraku.S."/>
        </authorList>
    </citation>
    <scope>NUCLEOTIDE SEQUENCE [LARGE SCALE GENOMIC DNA]</scope>
</reference>
<feature type="domain" description="ABC transporter" evidence="13">
    <location>
        <begin position="585"/>
        <end position="818"/>
    </location>
</feature>
<dbReference type="Gene3D" id="3.40.50.300">
    <property type="entry name" value="P-loop containing nucleotide triphosphate hydrolases"/>
    <property type="match status" value="2"/>
</dbReference>
<dbReference type="InterPro" id="IPR026082">
    <property type="entry name" value="ABCA"/>
</dbReference>
<dbReference type="PROSITE" id="PS50893">
    <property type="entry name" value="ABC_TRANSPORTER_2"/>
    <property type="match status" value="2"/>
</dbReference>
<dbReference type="GO" id="GO:0005319">
    <property type="term" value="F:lipid transporter activity"/>
    <property type="evidence" value="ECO:0007669"/>
    <property type="project" value="TreeGrafter"/>
</dbReference>
<keyword evidence="15" id="KW-1185">Reference proteome</keyword>
<evidence type="ECO:0000313" key="14">
    <source>
        <dbReference type="EMBL" id="GCB68950.1"/>
    </source>
</evidence>
<feature type="transmembrane region" description="Helical" evidence="12">
    <location>
        <begin position="359"/>
        <end position="380"/>
    </location>
</feature>
<evidence type="ECO:0000256" key="1">
    <source>
        <dbReference type="ARBA" id="ARBA00004127"/>
    </source>
</evidence>
<keyword evidence="8" id="KW-0445">Lipid transport</keyword>
<dbReference type="GO" id="GO:0005524">
    <property type="term" value="F:ATP binding"/>
    <property type="evidence" value="ECO:0007669"/>
    <property type="project" value="UniProtKB-KW"/>
</dbReference>
<accession>A0A401P7A9</accession>
<proteinExistence type="predicted"/>
<dbReference type="CDD" id="cd03263">
    <property type="entry name" value="ABC_subfamily_A"/>
    <property type="match status" value="2"/>
</dbReference>
<evidence type="ECO:0000256" key="9">
    <source>
        <dbReference type="ARBA" id="ARBA00023136"/>
    </source>
</evidence>
<dbReference type="OMA" id="WKNWIVL"/>
<dbReference type="SMART" id="SM00382">
    <property type="entry name" value="AAA"/>
    <property type="match status" value="2"/>
</dbReference>
<dbReference type="PANTHER" id="PTHR19229">
    <property type="entry name" value="ATP-BINDING CASSETTE TRANSPORTER SUBFAMILY A ABCA"/>
    <property type="match status" value="1"/>
</dbReference>
<dbReference type="Pfam" id="PF00005">
    <property type="entry name" value="ABC_tran"/>
    <property type="match status" value="2"/>
</dbReference>
<feature type="transmembrane region" description="Helical" evidence="12">
    <location>
        <begin position="1199"/>
        <end position="1225"/>
    </location>
</feature>
<dbReference type="EMBL" id="BFAA01003150">
    <property type="protein sequence ID" value="GCB68950.1"/>
    <property type="molecule type" value="Genomic_DNA"/>
</dbReference>
<feature type="transmembrane region" description="Helical" evidence="12">
    <location>
        <begin position="1240"/>
        <end position="1261"/>
    </location>
</feature>
<protein>
    <recommendedName>
        <fullName evidence="13">ABC transporter domain-containing protein</fullName>
    </recommendedName>
</protein>
<keyword evidence="6" id="KW-0067">ATP-binding</keyword>
<dbReference type="InterPro" id="IPR017871">
    <property type="entry name" value="ABC_transporter-like_CS"/>
</dbReference>
<dbReference type="SUPFAM" id="SSF52540">
    <property type="entry name" value="P-loop containing nucleoside triphosphate hydrolases"/>
    <property type="match status" value="2"/>
</dbReference>
<evidence type="ECO:0000256" key="2">
    <source>
        <dbReference type="ARBA" id="ARBA00022448"/>
    </source>
</evidence>
<feature type="transmembrane region" description="Helical" evidence="12">
    <location>
        <begin position="1273"/>
        <end position="1291"/>
    </location>
</feature>
<dbReference type="PANTHER" id="PTHR19229:SF98">
    <property type="entry name" value="PHOSPHOLIPID-TRANSPORTING ATPASE ABCA3"/>
    <property type="match status" value="1"/>
</dbReference>
<evidence type="ECO:0000256" key="5">
    <source>
        <dbReference type="ARBA" id="ARBA00022741"/>
    </source>
</evidence>
<dbReference type="InterPro" id="IPR003593">
    <property type="entry name" value="AAA+_ATPase"/>
</dbReference>
<feature type="transmembrane region" description="Helical" evidence="12">
    <location>
        <begin position="317"/>
        <end position="338"/>
    </location>
</feature>
<keyword evidence="5" id="KW-0547">Nucleotide-binding</keyword>
<feature type="transmembrane region" description="Helical" evidence="12">
    <location>
        <begin position="400"/>
        <end position="422"/>
    </location>
</feature>
<evidence type="ECO:0000256" key="7">
    <source>
        <dbReference type="ARBA" id="ARBA00022989"/>
    </source>
</evidence>
<dbReference type="Proteomes" id="UP000288216">
    <property type="component" value="Unassembled WGS sequence"/>
</dbReference>
<dbReference type="InterPro" id="IPR056264">
    <property type="entry name" value="R2_ABCA1-4-like"/>
</dbReference>
<dbReference type="OrthoDB" id="6512918at2759"/>
<dbReference type="GO" id="GO:0005737">
    <property type="term" value="C:cytoplasm"/>
    <property type="evidence" value="ECO:0007669"/>
    <property type="project" value="UniProtKB-ARBA"/>
</dbReference>
<feature type="domain" description="ABC transporter" evidence="13">
    <location>
        <begin position="1439"/>
        <end position="1671"/>
    </location>
</feature>
<evidence type="ECO:0000256" key="6">
    <source>
        <dbReference type="ARBA" id="ARBA00022840"/>
    </source>
</evidence>
<dbReference type="FunFam" id="3.40.50.300:FF:000327">
    <property type="entry name" value="ATP-binding cassette sub-family A member 3"/>
    <property type="match status" value="1"/>
</dbReference>
<evidence type="ECO:0000256" key="8">
    <source>
        <dbReference type="ARBA" id="ARBA00023055"/>
    </source>
</evidence>
<evidence type="ECO:0000259" key="13">
    <source>
        <dbReference type="PROSITE" id="PS50893"/>
    </source>
</evidence>
<keyword evidence="10" id="KW-0325">Glycoprotein</keyword>
<dbReference type="GO" id="GO:0140359">
    <property type="term" value="F:ABC-type transporter activity"/>
    <property type="evidence" value="ECO:0007669"/>
    <property type="project" value="InterPro"/>
</dbReference>
<comment type="subcellular location">
    <subcellularLocation>
        <location evidence="1">Endomembrane system</location>
        <topology evidence="1">Multi-pass membrane protein</topology>
    </subcellularLocation>
</comment>
<keyword evidence="9 12" id="KW-0472">Membrane</keyword>
<comment type="caution">
    <text evidence="14">The sequence shown here is derived from an EMBL/GenBank/DDBJ whole genome shotgun (WGS) entry which is preliminary data.</text>
</comment>
<dbReference type="FunFam" id="3.40.50.300:FF:000465">
    <property type="entry name" value="ATP-binding cassette, sub-family A (ABC1), member 3"/>
    <property type="match status" value="1"/>
</dbReference>
<evidence type="ECO:0000313" key="15">
    <source>
        <dbReference type="Proteomes" id="UP000288216"/>
    </source>
</evidence>
<keyword evidence="2" id="KW-0813">Transport</keyword>
<dbReference type="PROSITE" id="PS00211">
    <property type="entry name" value="ABC_TRANSPORTER_1"/>
    <property type="match status" value="1"/>
</dbReference>
<feature type="transmembrane region" description="Helical" evidence="12">
    <location>
        <begin position="77"/>
        <end position="97"/>
    </location>
</feature>
<dbReference type="InterPro" id="IPR027417">
    <property type="entry name" value="P-loop_NTPase"/>
</dbReference>
<evidence type="ECO:0000256" key="4">
    <source>
        <dbReference type="ARBA" id="ARBA00022737"/>
    </source>
</evidence>
<dbReference type="Pfam" id="PF12698">
    <property type="entry name" value="ABC2_membrane_3"/>
    <property type="match status" value="2"/>
</dbReference>
<dbReference type="GO" id="GO:0016887">
    <property type="term" value="F:ATP hydrolysis activity"/>
    <property type="evidence" value="ECO:0007669"/>
    <property type="project" value="InterPro"/>
</dbReference>
<evidence type="ECO:0000256" key="11">
    <source>
        <dbReference type="ARBA" id="ARBA00050894"/>
    </source>
</evidence>
<feature type="transmembrane region" description="Helical" evidence="12">
    <location>
        <begin position="427"/>
        <end position="446"/>
    </location>
</feature>
<evidence type="ECO:0000256" key="12">
    <source>
        <dbReference type="SAM" id="Phobius"/>
    </source>
</evidence>
<evidence type="ECO:0000256" key="10">
    <source>
        <dbReference type="ARBA" id="ARBA00023180"/>
    </source>
</evidence>
<gene>
    <name evidence="14" type="ORF">scyTo_0008307</name>
</gene>
<dbReference type="InterPro" id="IPR013525">
    <property type="entry name" value="ABC2_TM"/>
</dbReference>
<sequence>MGGACHQGFGWAPGIVLAAAAQRGTVGLMGEPEHLIQTDTGIPFTAVCDNVLKAAMTRLRQFGLLLWKNYLLQKRQVLVTIVEISLPLIFAAILITLRYRVSSMPYPNATTYPSFFIYDIPYFPQHPTVKWSMVYIPSNVTAVERIAKLVKNSLRRVVKLVGFQTEAQFNKFIRSENQSTGNILVALVIDHDFKHQDERLPLQVKYHLRFKYSPLNAPLGELSTLNPNRDRDWHTQFLFPLFQVPGPREQYFKDGGSPGYYREGFLATQLATDRAIIKYHASKAAAKLLPLFPIEMLRFPFPPYIDDIFILAIQTQLSLLVMLSFTYTALNVTKAIVLEKETKQKEYMKMMGLNNWLHWLAWFFKFLIFLIISVSLMTVLFCVKMSEHGAVLNNSDPTLIFVFLLMYAMSTISFSFMISVFFSQANIAAAVSGFLYFFSYIPYFFIAPRYPSMTATQKVASCLISNVGMALGCQIIGMFEGKGTGIQWSNMNSPVSVDDSFTIAHAMAMLLFDSLGYNLVTWYVEAVFPGEYGIPQAWYFFILPSYWLGKPRSEYIKVNREDEETDRILNTEYMEDDPVGIEAGIRIKDLSKVFKVGNQIKTAVSHLNMNLYQGQISVLLGHNGAGKTTTLSILTGLFPPTSGNAYINGYDICQDMPLVRQSLGLCPQHDVLFDDLTVEEHLFFFSGLKGCQSGKIREEVNRMLRILKFEDKRKARIKTLSGGMKRKLSIGIALIGNSKVVMLDEPTSGMDPLSRRAAWDLLQHQKYGRTILLTTHFMDEADLLGDRILIMANGQLQCCGSSLFLKNKYGAGYHMVIVKEPHCKVVKITDLVKSFVPKAVLQTTAGAELSFVLPNESTDRFETLFTELEKKKNVLGIASYGASVTTMEEVFLRVGKLVDSSIDLQAINLPAIQYQHERRTSDWSIGEKTSLNDLMDFTDDGDYHPIEYSSVKLNTGVILYLQQFYSMFMKRATYSWRNWKVFTAQFMVPLIFASFALIVAKTFPGPQDSPPLNLTLEKYGPTIVPYAVRFNANILPKELAQTYRDVLQKQLGIPRQTEDDIINYLLNSSVKKGPSFHEQCVIAADFHSSLTSGTRIRVLFNNLGYHTSATSLMLVNNALFKMLVGPAASISTTNYPQPRNITEQAIDQLHENRTGFALAFNLMYGMAFLASTFTLLLVSERTIKSKHIQLISGLHIINFWMSALLWDLINYFVPCVAILLIFQIFELQPFTVQQHLGDVLILLLLYGWSIIPVMYLFHYLFSMIATAYTRSTIINILTGTATFLAVTIMNIPELGLRDLANILDGVFLILPNYCLGQALNDFYQNYQLIAVCTTSPLAEYLCEAFNITYQTNYFSWESPGVGRFIVALAVQGLVFLTLLFLIEFSIFKMLSNFFHYIIWRKKTASMIDVGAAELIEDSDVRDERLRIEELPFTHLDSPLVIKELSKIYHRETTFAVNKISLAVNKGECFGLLGFNGAGKTTTFKMLTGDEKVTGGNAYVNGFSIIKERKMVRQMIGYCPQFDALLGHMTGQETLFMYARLRGIPEHIIKQCVDDMLQCLLLEPLARKLVRTYSGGNKRKLSTAVAMIGNPAIVFLDEPSTGMDPVSRRLLWDSVTRFLHNGKSIVITSHSMEECEALCTRLAVMVNGQFKCLGSPQHLKSKFGSGYTLLVKIKGDKPDLKPFKNFIETTFEGSVLKDEHHGMVHYHLTSQDLTWPQIFGTLERAKETYNVKDYSVNQISLEQVFLSFAQFQFHSEERSD</sequence>
<name>A0A401P7A9_SCYTO</name>
<dbReference type="GO" id="GO:0012505">
    <property type="term" value="C:endomembrane system"/>
    <property type="evidence" value="ECO:0007669"/>
    <property type="project" value="UniProtKB-SubCell"/>
</dbReference>
<dbReference type="Pfam" id="PF23321">
    <property type="entry name" value="R1_ABCA1"/>
    <property type="match status" value="1"/>
</dbReference>
<organism evidence="14 15">
    <name type="scientific">Scyliorhinus torazame</name>
    <name type="common">Cloudy catshark</name>
    <name type="synonym">Catulus torazame</name>
    <dbReference type="NCBI Taxonomy" id="75743"/>
    <lineage>
        <taxon>Eukaryota</taxon>
        <taxon>Metazoa</taxon>
        <taxon>Chordata</taxon>
        <taxon>Craniata</taxon>
        <taxon>Vertebrata</taxon>
        <taxon>Chondrichthyes</taxon>
        <taxon>Elasmobranchii</taxon>
        <taxon>Galeomorphii</taxon>
        <taxon>Galeoidea</taxon>
        <taxon>Carcharhiniformes</taxon>
        <taxon>Scyliorhinidae</taxon>
        <taxon>Scyliorhinus</taxon>
    </lineage>
</organism>
<feature type="transmembrane region" description="Helical" evidence="12">
    <location>
        <begin position="1156"/>
        <end position="1178"/>
    </location>
</feature>
<dbReference type="GO" id="GO:0016020">
    <property type="term" value="C:membrane"/>
    <property type="evidence" value="ECO:0007669"/>
    <property type="project" value="InterPro"/>
</dbReference>
<dbReference type="InterPro" id="IPR003439">
    <property type="entry name" value="ABC_transporter-like_ATP-bd"/>
</dbReference>
<comment type="catalytic activity">
    <reaction evidence="11">
        <text>cholesterol(in) + ATP + H2O = cholesterol(out) + ADP + phosphate + H(+)</text>
        <dbReference type="Rhea" id="RHEA:39051"/>
        <dbReference type="ChEBI" id="CHEBI:15377"/>
        <dbReference type="ChEBI" id="CHEBI:15378"/>
        <dbReference type="ChEBI" id="CHEBI:16113"/>
        <dbReference type="ChEBI" id="CHEBI:30616"/>
        <dbReference type="ChEBI" id="CHEBI:43474"/>
        <dbReference type="ChEBI" id="CHEBI:456216"/>
    </reaction>
    <physiologicalReaction direction="left-to-right" evidence="11">
        <dbReference type="Rhea" id="RHEA:39052"/>
    </physiologicalReaction>
</comment>
<keyword evidence="3 12" id="KW-0812">Transmembrane</keyword>